<accession>A0ABM8UNM0</accession>
<keyword evidence="4" id="KW-0175">Coiled coil</keyword>
<keyword evidence="7" id="KW-1185">Reference proteome</keyword>
<dbReference type="SMART" id="SM00028">
    <property type="entry name" value="TPR"/>
    <property type="match status" value="2"/>
</dbReference>
<keyword evidence="6" id="KW-0645">Protease</keyword>
<dbReference type="InterPro" id="IPR019734">
    <property type="entry name" value="TPR_rpt"/>
</dbReference>
<organism evidence="6 7">
    <name type="scientific">Dyadobacter linearis</name>
    <dbReference type="NCBI Taxonomy" id="2823330"/>
    <lineage>
        <taxon>Bacteria</taxon>
        <taxon>Pseudomonadati</taxon>
        <taxon>Bacteroidota</taxon>
        <taxon>Cytophagia</taxon>
        <taxon>Cytophagales</taxon>
        <taxon>Spirosomataceae</taxon>
        <taxon>Dyadobacter</taxon>
    </lineage>
</organism>
<proteinExistence type="predicted"/>
<dbReference type="Gene3D" id="1.25.40.10">
    <property type="entry name" value="Tetratricopeptide repeat domain"/>
    <property type="match status" value="2"/>
</dbReference>
<name>A0ABM8UNM0_9BACT</name>
<dbReference type="EMBL" id="CAJRAU010000002">
    <property type="protein sequence ID" value="CAG5069101.1"/>
    <property type="molecule type" value="Genomic_DNA"/>
</dbReference>
<keyword evidence="1" id="KW-0677">Repeat</keyword>
<evidence type="ECO:0000256" key="2">
    <source>
        <dbReference type="ARBA" id="ARBA00022803"/>
    </source>
</evidence>
<keyword evidence="6" id="KW-0378">Hydrolase</keyword>
<dbReference type="GO" id="GO:0006508">
    <property type="term" value="P:proteolysis"/>
    <property type="evidence" value="ECO:0007669"/>
    <property type="project" value="UniProtKB-KW"/>
</dbReference>
<evidence type="ECO:0000256" key="4">
    <source>
        <dbReference type="SAM" id="Coils"/>
    </source>
</evidence>
<dbReference type="GO" id="GO:0008233">
    <property type="term" value="F:peptidase activity"/>
    <property type="evidence" value="ECO:0007669"/>
    <property type="project" value="UniProtKB-KW"/>
</dbReference>
<evidence type="ECO:0000313" key="6">
    <source>
        <dbReference type="EMBL" id="CAG5069101.1"/>
    </source>
</evidence>
<dbReference type="InterPro" id="IPR011990">
    <property type="entry name" value="TPR-like_helical_dom_sf"/>
</dbReference>
<evidence type="ECO:0000313" key="7">
    <source>
        <dbReference type="Proteomes" id="UP000679725"/>
    </source>
</evidence>
<evidence type="ECO:0000256" key="1">
    <source>
        <dbReference type="ARBA" id="ARBA00022737"/>
    </source>
</evidence>
<evidence type="ECO:0000256" key="3">
    <source>
        <dbReference type="PROSITE-ProRule" id="PRU00339"/>
    </source>
</evidence>
<dbReference type="InterPro" id="IPR051012">
    <property type="entry name" value="CellSynth/LPSAsmb/PSIAsmb"/>
</dbReference>
<dbReference type="PANTHER" id="PTHR45586">
    <property type="entry name" value="TPR REPEAT-CONTAINING PROTEIN PA4667"/>
    <property type="match status" value="1"/>
</dbReference>
<feature type="signal peptide" evidence="5">
    <location>
        <begin position="1"/>
        <end position="19"/>
    </location>
</feature>
<feature type="chain" id="PRO_5045783210" evidence="5">
    <location>
        <begin position="20"/>
        <end position="486"/>
    </location>
</feature>
<dbReference type="PROSITE" id="PS50005">
    <property type="entry name" value="TPR"/>
    <property type="match status" value="1"/>
</dbReference>
<keyword evidence="2 3" id="KW-0802">TPR repeat</keyword>
<reference evidence="6 7" key="1">
    <citation type="submission" date="2021-04" db="EMBL/GenBank/DDBJ databases">
        <authorList>
            <person name="Rodrigo-Torres L."/>
            <person name="Arahal R. D."/>
            <person name="Lucena T."/>
        </authorList>
    </citation>
    <scope>NUCLEOTIDE SEQUENCE [LARGE SCALE GENOMIC DNA]</scope>
    <source>
        <strain evidence="6 7">CECT 9623</strain>
    </source>
</reference>
<dbReference type="Pfam" id="PF14559">
    <property type="entry name" value="TPR_19"/>
    <property type="match status" value="1"/>
</dbReference>
<dbReference type="EC" id="3.4.-.-" evidence="6"/>
<dbReference type="RefSeq" id="WP_215233193.1">
    <property type="nucleotide sequence ID" value="NZ_CAJRAU010000002.1"/>
</dbReference>
<protein>
    <submittedName>
        <fullName evidence="6">Beta-barrel assembly-enhancing protease</fullName>
        <ecNumber evidence="6">3.4.-.-</ecNumber>
    </submittedName>
</protein>
<comment type="caution">
    <text evidence="6">The sequence shown here is derived from an EMBL/GenBank/DDBJ whole genome shotgun (WGS) entry which is preliminary data.</text>
</comment>
<dbReference type="PANTHER" id="PTHR45586:SF1">
    <property type="entry name" value="LIPOPOLYSACCHARIDE ASSEMBLY PROTEIN B"/>
    <property type="match status" value="1"/>
</dbReference>
<sequence>MKRLIFVSALSLFSFAAFSQDDAVSKALVDGFRKEKEKSDKDVTDPKASAKASFWMERAKLYENIASQASGVDSSAAKTAMEAYKKVVELDVTKKGEPGKSSKEATSALTAGEGTQLFNAFVKQGAEKYQAKNLNGALEMFTLAQDINKKDTLASLYGGIAAQQLDKKEEAKKSFEAYAANGGKDPSVFYGLAQLYRAENNFDKAIETLNTGLKQAPNNKDLKAEIVNILLASGKEDKAIQELEALAQSDPKNTQNLVNLAILYDNMQRTANDSIKQMSSKMGTGNKSAAAMTKNLESEKGKIEVYDGEVKRISGLIKKQPKNADLKRQLADVNAKKKETLEAIAKMEGEVSAAKASAASSDNAGMEKQLADLKAKQADASSKAMTNYKKVLEIDAANYDALYNLGVFYFNEAVILKGEVDNMNMTEYQAKGKEIEGRVCGKFKKAKPYFEKAIQAKDEAEAKETLGIVNGVLEQFASKNVACVEE</sequence>
<dbReference type="Proteomes" id="UP000679725">
    <property type="component" value="Unassembled WGS sequence"/>
</dbReference>
<evidence type="ECO:0000256" key="5">
    <source>
        <dbReference type="SAM" id="SignalP"/>
    </source>
</evidence>
<dbReference type="SUPFAM" id="SSF48452">
    <property type="entry name" value="TPR-like"/>
    <property type="match status" value="2"/>
</dbReference>
<feature type="coiled-coil region" evidence="4">
    <location>
        <begin position="323"/>
        <end position="383"/>
    </location>
</feature>
<gene>
    <name evidence="6" type="primary">bepA_3</name>
    <name evidence="6" type="ORF">DYBT9623_01836</name>
</gene>
<feature type="repeat" description="TPR" evidence="3">
    <location>
        <begin position="186"/>
        <end position="219"/>
    </location>
</feature>
<keyword evidence="5" id="KW-0732">Signal</keyword>